<dbReference type="GO" id="GO:0003954">
    <property type="term" value="F:NADH dehydrogenase activity"/>
    <property type="evidence" value="ECO:0007669"/>
    <property type="project" value="TreeGrafter"/>
</dbReference>
<dbReference type="Gene3D" id="2.20.25.90">
    <property type="entry name" value="ADC-like domains"/>
    <property type="match status" value="1"/>
</dbReference>
<dbReference type="FunFam" id="3.10.20.740:FF:000001">
    <property type="entry name" value="NADH-quinone oxidoreductase subunit G"/>
    <property type="match status" value="1"/>
</dbReference>
<comment type="cofactor">
    <cofactor evidence="1 12">
        <name>[4Fe-4S] cluster</name>
        <dbReference type="ChEBI" id="CHEBI:49883"/>
    </cofactor>
</comment>
<dbReference type="AlphaFoldDB" id="A0A3E2DER2"/>
<evidence type="ECO:0000256" key="3">
    <source>
        <dbReference type="ARBA" id="ARBA00022485"/>
    </source>
</evidence>
<comment type="cofactor">
    <cofactor evidence="12">
        <name>[2Fe-2S] cluster</name>
        <dbReference type="ChEBI" id="CHEBI:190135"/>
    </cofactor>
    <text evidence="12">Binds 1 [2Fe-2S] cluster per subunit.</text>
</comment>
<comment type="catalytic activity">
    <reaction evidence="11 12">
        <text>a quinone + NADH + 5 H(+)(in) = a quinol + NAD(+) + 4 H(+)(out)</text>
        <dbReference type="Rhea" id="RHEA:57888"/>
        <dbReference type="ChEBI" id="CHEBI:15378"/>
        <dbReference type="ChEBI" id="CHEBI:24646"/>
        <dbReference type="ChEBI" id="CHEBI:57540"/>
        <dbReference type="ChEBI" id="CHEBI:57945"/>
        <dbReference type="ChEBI" id="CHEBI:132124"/>
    </reaction>
</comment>
<reference evidence="16 17" key="1">
    <citation type="submission" date="2017-07" db="EMBL/GenBank/DDBJ databases">
        <authorList>
            <person name="Sun Z.S."/>
            <person name="Albrecht U."/>
            <person name="Echele G."/>
            <person name="Lee C.C."/>
        </authorList>
    </citation>
    <scope>NUCLEOTIDE SEQUENCE [LARGE SCALE GENOMIC DNA]</scope>
    <source>
        <strain evidence="16 17">P16-029</strain>
    </source>
</reference>
<dbReference type="PROSITE" id="PS00642">
    <property type="entry name" value="COMPLEX1_75K_2"/>
    <property type="match status" value="1"/>
</dbReference>
<dbReference type="InterPro" id="IPR006656">
    <property type="entry name" value="Mopterin_OxRdtase"/>
</dbReference>
<dbReference type="SMART" id="SM00926">
    <property type="entry name" value="Molybdop_Fe4S4"/>
    <property type="match status" value="1"/>
</dbReference>
<keyword evidence="5 12" id="KW-0874">Quinone</keyword>
<keyword evidence="4 12" id="KW-0001">2Fe-2S</keyword>
<dbReference type="Gene3D" id="3.10.20.740">
    <property type="match status" value="1"/>
</dbReference>
<evidence type="ECO:0000256" key="2">
    <source>
        <dbReference type="ARBA" id="ARBA00005404"/>
    </source>
</evidence>
<gene>
    <name evidence="16" type="ORF">CHT91_07620</name>
</gene>
<dbReference type="Pfam" id="PF10588">
    <property type="entry name" value="NADH-G_4Fe-4S_3"/>
    <property type="match status" value="1"/>
</dbReference>
<evidence type="ECO:0000256" key="5">
    <source>
        <dbReference type="ARBA" id="ARBA00022719"/>
    </source>
</evidence>
<comment type="function">
    <text evidence="12">NDH-1 shuttles electrons from NADH, via FMN and iron-sulfur (Fe-S) centers, to quinones in the respiratory chain. Couples the redox reaction to proton translocation (for every two electrons transferred, four hydrogen ions are translocated across the cytoplasmic membrane), and thus conserves the redox energy in a proton gradient.</text>
</comment>
<evidence type="ECO:0000256" key="4">
    <source>
        <dbReference type="ARBA" id="ARBA00022714"/>
    </source>
</evidence>
<keyword evidence="7 12" id="KW-1278">Translocase</keyword>
<keyword evidence="10 12" id="KW-0520">NAD</keyword>
<feature type="domain" description="4Fe-4S Mo/W bis-MGD-type" evidence="14">
    <location>
        <begin position="232"/>
        <end position="288"/>
    </location>
</feature>
<dbReference type="PANTHER" id="PTHR43105:SF12">
    <property type="entry name" value="NADH-QUINONE OXIDOREDUCTASE SUBUNIT G"/>
    <property type="match status" value="1"/>
</dbReference>
<dbReference type="PANTHER" id="PTHR43105">
    <property type="entry name" value="RESPIRATORY NITRATE REDUCTASE"/>
    <property type="match status" value="1"/>
</dbReference>
<keyword evidence="16" id="KW-0560">Oxidoreductase</keyword>
<dbReference type="Pfam" id="PF22117">
    <property type="entry name" value="Fer4_Nqo3"/>
    <property type="match status" value="1"/>
</dbReference>
<sequence length="814" mass="86793">MSENKPVELVTCTIDGQQVSVPKGTLIIRAAESIGTAIPRFCDHPLLDPAGACRECLVEIPDAGNGRGFPKPQPSCTMPVAEGMIVKTQVSSEMARKAQEGMLEFLLINHPLDCPICDKGGECPLQNQAMANGRGESRYGGIKRTYPKPINISAQVLLDRERCVLCQRCTRFADQIAGDPFINLQERGAVSQIGAYEGDDFNSYFSGNVIQICPVGALTSAEYRFRSRPFDLVSTVTTCEHCAAGCQLRTDHRHYEVKRRNAGNLPEVNEEWNCDKGRFAFRYGRGDDRVTTPLVRHNGILEKVSWAEALQTAAAGLEKAGTSVGVLTGGRLPVETCLSWSRFARVVLGTNNVDFRSRPHSAEEASFLAATVAGRSLAESVTYADLEKASRVVLVNLEPEDECPMIFLRLRKAWRRKKVAITAVGTHLSNGSAKMGAELARCLPGQEPQAVEQLVSDGTIGEGTIVLVGERAATRPGTLSAIASLDSRVRVAWVPRRAGEIGAIEAGLLPQLLPGGRLVDDAEARVDIAAAWGVDNLPTKPGLDTAGMLAAARAGKLSALVVSGVELADMPDPAGAREAVENCGFVVSLEQRFSEVAERADVVLPVCLLEETSGTFLDWEHRPGRVRVVNKQAATPMNEIRVLDALSSQLGSVSGLATVAQAHKAWRDLGQWQGGHPKMESTSPVVPQAPTVEPGSVGRVLETWRQLLEGSASLTGADALVATAPAPVVVVNPLTADQLGVTDGQLIDVAGPISLRLPVKIDATMSAEAVWIPSLRGGSTSPQSRTTVPDAPGTFVSLSAVESETPSNREAGVA</sequence>
<accession>A0A3E2DER2</accession>
<dbReference type="EC" id="7.1.1.-" evidence="12"/>
<dbReference type="PROSITE" id="PS51839">
    <property type="entry name" value="4FE4S_HC3"/>
    <property type="match status" value="1"/>
</dbReference>
<dbReference type="GO" id="GO:0042773">
    <property type="term" value="P:ATP synthesis coupled electron transport"/>
    <property type="evidence" value="ECO:0007669"/>
    <property type="project" value="InterPro"/>
</dbReference>
<evidence type="ECO:0000256" key="1">
    <source>
        <dbReference type="ARBA" id="ARBA00001966"/>
    </source>
</evidence>
<organism evidence="16 17">
    <name type="scientific">Cutibacterium avidum</name>
    <dbReference type="NCBI Taxonomy" id="33010"/>
    <lineage>
        <taxon>Bacteria</taxon>
        <taxon>Bacillati</taxon>
        <taxon>Actinomycetota</taxon>
        <taxon>Actinomycetes</taxon>
        <taxon>Propionibacteriales</taxon>
        <taxon>Propionibacteriaceae</taxon>
        <taxon>Cutibacterium</taxon>
    </lineage>
</organism>
<dbReference type="SUPFAM" id="SSF53706">
    <property type="entry name" value="Formate dehydrogenase/DMSO reductase, domains 1-3"/>
    <property type="match status" value="1"/>
</dbReference>
<dbReference type="GO" id="GO:0016020">
    <property type="term" value="C:membrane"/>
    <property type="evidence" value="ECO:0007669"/>
    <property type="project" value="InterPro"/>
</dbReference>
<evidence type="ECO:0000256" key="12">
    <source>
        <dbReference type="RuleBase" id="RU003525"/>
    </source>
</evidence>
<dbReference type="Pfam" id="PF00384">
    <property type="entry name" value="Molybdopterin"/>
    <property type="match status" value="1"/>
</dbReference>
<dbReference type="GO" id="GO:0051537">
    <property type="term" value="F:2 iron, 2 sulfur cluster binding"/>
    <property type="evidence" value="ECO:0007669"/>
    <property type="project" value="UniProtKB-UniRule"/>
</dbReference>
<dbReference type="GO" id="GO:0048038">
    <property type="term" value="F:quinone binding"/>
    <property type="evidence" value="ECO:0007669"/>
    <property type="project" value="UniProtKB-UniRule"/>
</dbReference>
<dbReference type="NCBIfam" id="NF005895">
    <property type="entry name" value="PRK07860.1"/>
    <property type="match status" value="1"/>
</dbReference>
<evidence type="ECO:0000256" key="7">
    <source>
        <dbReference type="ARBA" id="ARBA00022967"/>
    </source>
</evidence>
<evidence type="ECO:0000259" key="15">
    <source>
        <dbReference type="PROSITE" id="PS51839"/>
    </source>
</evidence>
<evidence type="ECO:0000259" key="14">
    <source>
        <dbReference type="PROSITE" id="PS51669"/>
    </source>
</evidence>
<dbReference type="FunFam" id="3.30.70.20:FF:000016">
    <property type="entry name" value="NADH-quinone oxidoreductase"/>
    <property type="match status" value="1"/>
</dbReference>
<protein>
    <recommendedName>
        <fullName evidence="12">NADH-quinone oxidoreductase</fullName>
        <ecNumber evidence="12">7.1.1.-</ecNumber>
    </recommendedName>
</protein>
<dbReference type="InterPro" id="IPR006963">
    <property type="entry name" value="Mopterin_OxRdtase_4Fe-4S_dom"/>
</dbReference>
<dbReference type="EMBL" id="NOWI01000006">
    <property type="protein sequence ID" value="RFT43889.1"/>
    <property type="molecule type" value="Genomic_DNA"/>
</dbReference>
<dbReference type="CDD" id="cd02771">
    <property type="entry name" value="MopB_NDH-1_NuoG2-N7"/>
    <property type="match status" value="1"/>
</dbReference>
<dbReference type="PROSITE" id="PS00641">
    <property type="entry name" value="COMPLEX1_75K_1"/>
    <property type="match status" value="1"/>
</dbReference>
<dbReference type="Gene3D" id="3.40.228.10">
    <property type="entry name" value="Dimethylsulfoxide Reductase, domain 2"/>
    <property type="match status" value="1"/>
</dbReference>
<dbReference type="CDD" id="cd00207">
    <property type="entry name" value="fer2"/>
    <property type="match status" value="1"/>
</dbReference>
<dbReference type="GO" id="GO:0046872">
    <property type="term" value="F:metal ion binding"/>
    <property type="evidence" value="ECO:0007669"/>
    <property type="project" value="UniProtKB-UniRule"/>
</dbReference>
<evidence type="ECO:0000256" key="11">
    <source>
        <dbReference type="ARBA" id="ARBA00047712"/>
    </source>
</evidence>
<dbReference type="Proteomes" id="UP000259211">
    <property type="component" value="Unassembled WGS sequence"/>
</dbReference>
<dbReference type="Gene3D" id="3.40.50.740">
    <property type="match status" value="2"/>
</dbReference>
<dbReference type="InterPro" id="IPR010228">
    <property type="entry name" value="NADH_UbQ_OxRdtase_Gsu"/>
</dbReference>
<comment type="similarity">
    <text evidence="2 12">Belongs to the complex I 75 kDa subunit family.</text>
</comment>
<dbReference type="Pfam" id="PF13510">
    <property type="entry name" value="Fer2_4"/>
    <property type="match status" value="1"/>
</dbReference>
<dbReference type="InterPro" id="IPR019574">
    <property type="entry name" value="NADH_UbQ_OxRdtase_Gsu_4Fe4S-bd"/>
</dbReference>
<proteinExistence type="inferred from homology"/>
<dbReference type="CDD" id="cd02788">
    <property type="entry name" value="MopB_CT_NDH-1_NuoG2-N7"/>
    <property type="match status" value="1"/>
</dbReference>
<dbReference type="SMART" id="SM00929">
    <property type="entry name" value="NADH-G_4Fe-4S_3"/>
    <property type="match status" value="1"/>
</dbReference>
<dbReference type="NCBIfam" id="TIGR01973">
    <property type="entry name" value="NuoG"/>
    <property type="match status" value="1"/>
</dbReference>
<dbReference type="PROSITE" id="PS51669">
    <property type="entry name" value="4FE4S_MOW_BIS_MGD"/>
    <property type="match status" value="1"/>
</dbReference>
<keyword evidence="3 12" id="KW-0004">4Fe-4S</keyword>
<dbReference type="SUPFAM" id="SSF54292">
    <property type="entry name" value="2Fe-2S ferredoxin-like"/>
    <property type="match status" value="1"/>
</dbReference>
<feature type="domain" description="4Fe-4S His(Cys)3-ligated-type" evidence="15">
    <location>
        <begin position="94"/>
        <end position="133"/>
    </location>
</feature>
<evidence type="ECO:0000256" key="6">
    <source>
        <dbReference type="ARBA" id="ARBA00022723"/>
    </source>
</evidence>
<feature type="domain" description="2Fe-2S ferredoxin-type" evidence="13">
    <location>
        <begin position="8"/>
        <end position="92"/>
    </location>
</feature>
<dbReference type="PROSITE" id="PS51085">
    <property type="entry name" value="2FE2S_FER_2"/>
    <property type="match status" value="1"/>
</dbReference>
<evidence type="ECO:0000256" key="8">
    <source>
        <dbReference type="ARBA" id="ARBA00023004"/>
    </source>
</evidence>
<dbReference type="RefSeq" id="WP_065673484.1">
    <property type="nucleotide sequence ID" value="NZ_JAQDJS010000002.1"/>
</dbReference>
<comment type="caution">
    <text evidence="16">The sequence shown here is derived from an EMBL/GenBank/DDBJ whole genome shotgun (WGS) entry which is preliminary data.</text>
</comment>
<evidence type="ECO:0000259" key="13">
    <source>
        <dbReference type="PROSITE" id="PS51085"/>
    </source>
</evidence>
<dbReference type="InterPro" id="IPR001041">
    <property type="entry name" value="2Fe-2S_ferredoxin-type"/>
</dbReference>
<dbReference type="InterPro" id="IPR050123">
    <property type="entry name" value="Prok_molybdopt-oxidoreductase"/>
</dbReference>
<evidence type="ECO:0000256" key="10">
    <source>
        <dbReference type="ARBA" id="ARBA00023027"/>
    </source>
</evidence>
<evidence type="ECO:0000256" key="9">
    <source>
        <dbReference type="ARBA" id="ARBA00023014"/>
    </source>
</evidence>
<name>A0A3E2DER2_9ACTN</name>
<dbReference type="SUPFAM" id="SSF54862">
    <property type="entry name" value="4Fe-4S ferredoxins"/>
    <property type="match status" value="1"/>
</dbReference>
<dbReference type="InterPro" id="IPR054351">
    <property type="entry name" value="NADH_UbQ_OxRdtase_ferredoxin"/>
</dbReference>
<dbReference type="SUPFAM" id="SSF50692">
    <property type="entry name" value="ADC-like"/>
    <property type="match status" value="1"/>
</dbReference>
<keyword evidence="8 12" id="KW-0408">Iron</keyword>
<dbReference type="Gene3D" id="3.30.70.20">
    <property type="match status" value="1"/>
</dbReference>
<dbReference type="InterPro" id="IPR036010">
    <property type="entry name" value="2Fe-2S_ferredoxin-like_sf"/>
</dbReference>
<dbReference type="InterPro" id="IPR009010">
    <property type="entry name" value="Asp_de-COase-like_dom_sf"/>
</dbReference>
<keyword evidence="9 12" id="KW-0411">Iron-sulfur</keyword>
<dbReference type="Pfam" id="PF04879">
    <property type="entry name" value="Molybdop_Fe4S4"/>
    <property type="match status" value="1"/>
</dbReference>
<dbReference type="InterPro" id="IPR000283">
    <property type="entry name" value="NADH_UbQ_OxRdtase_75kDa_su_CS"/>
</dbReference>
<evidence type="ECO:0000313" key="17">
    <source>
        <dbReference type="Proteomes" id="UP000259211"/>
    </source>
</evidence>
<keyword evidence="6 12" id="KW-0479">Metal-binding</keyword>
<dbReference type="GO" id="GO:0008137">
    <property type="term" value="F:NADH dehydrogenase (ubiquinone) activity"/>
    <property type="evidence" value="ECO:0007669"/>
    <property type="project" value="UniProtKB-UniRule"/>
</dbReference>
<dbReference type="PROSITE" id="PS00643">
    <property type="entry name" value="COMPLEX1_75K_3"/>
    <property type="match status" value="1"/>
</dbReference>
<evidence type="ECO:0000313" key="16">
    <source>
        <dbReference type="EMBL" id="RFT43889.1"/>
    </source>
</evidence>
<dbReference type="GO" id="GO:0051539">
    <property type="term" value="F:4 iron, 4 sulfur cluster binding"/>
    <property type="evidence" value="ECO:0007669"/>
    <property type="project" value="UniProtKB-KW"/>
</dbReference>